<keyword evidence="10" id="KW-0121">Carboxypeptidase</keyword>
<evidence type="ECO:0000313" key="10">
    <source>
        <dbReference type="EMBL" id="MFD2277143.1"/>
    </source>
</evidence>
<dbReference type="SUPFAM" id="SSF56601">
    <property type="entry name" value="beta-lactamase/transpeptidase-like"/>
    <property type="match status" value="1"/>
</dbReference>
<keyword evidence="3 10" id="KW-0378">Hydrolase</keyword>
<organism evidence="10 11">
    <name type="scientific">Rubritalea spongiae</name>
    <dbReference type="NCBI Taxonomy" id="430797"/>
    <lineage>
        <taxon>Bacteria</taxon>
        <taxon>Pseudomonadati</taxon>
        <taxon>Verrucomicrobiota</taxon>
        <taxon>Verrucomicrobiia</taxon>
        <taxon>Verrucomicrobiales</taxon>
        <taxon>Rubritaleaceae</taxon>
        <taxon>Rubritalea</taxon>
    </lineage>
</organism>
<comment type="caution">
    <text evidence="10">The sequence shown here is derived from an EMBL/GenBank/DDBJ whole genome shotgun (WGS) entry which is preliminary data.</text>
</comment>
<evidence type="ECO:0000256" key="1">
    <source>
        <dbReference type="ARBA" id="ARBA00007164"/>
    </source>
</evidence>
<keyword evidence="5" id="KW-0573">Peptidoglycan synthesis</keyword>
<evidence type="ECO:0000259" key="9">
    <source>
        <dbReference type="Pfam" id="PF00768"/>
    </source>
</evidence>
<dbReference type="Proteomes" id="UP001597297">
    <property type="component" value="Unassembled WGS sequence"/>
</dbReference>
<dbReference type="InterPro" id="IPR012338">
    <property type="entry name" value="Beta-lactam/transpept-like"/>
</dbReference>
<dbReference type="EMBL" id="JBHUJC010000041">
    <property type="protein sequence ID" value="MFD2277143.1"/>
    <property type="molecule type" value="Genomic_DNA"/>
</dbReference>
<feature type="domain" description="Peptidase S11 D-alanyl-D-alanine carboxypeptidase A N-terminal" evidence="9">
    <location>
        <begin position="26"/>
        <end position="253"/>
    </location>
</feature>
<dbReference type="RefSeq" id="WP_377094076.1">
    <property type="nucleotide sequence ID" value="NZ_JBHSJM010000001.1"/>
</dbReference>
<evidence type="ECO:0000256" key="5">
    <source>
        <dbReference type="ARBA" id="ARBA00022984"/>
    </source>
</evidence>
<accession>A0ABW5E784</accession>
<dbReference type="InterPro" id="IPR001967">
    <property type="entry name" value="Peptidase_S11_N"/>
</dbReference>
<gene>
    <name evidence="10" type="ORF">ACFSQZ_11740</name>
</gene>
<keyword evidence="11" id="KW-1185">Reference proteome</keyword>
<evidence type="ECO:0000256" key="3">
    <source>
        <dbReference type="ARBA" id="ARBA00022801"/>
    </source>
</evidence>
<evidence type="ECO:0000256" key="6">
    <source>
        <dbReference type="ARBA" id="ARBA00023316"/>
    </source>
</evidence>
<protein>
    <submittedName>
        <fullName evidence="10">D-alanyl-D-alanine carboxypeptidase family protein</fullName>
        <ecNumber evidence="10">3.4.-.-</ecNumber>
    </submittedName>
</protein>
<dbReference type="PANTHER" id="PTHR21581:SF6">
    <property type="entry name" value="TRAFFICKING PROTEIN PARTICLE COMPLEX SUBUNIT 12"/>
    <property type="match status" value="1"/>
</dbReference>
<comment type="similarity">
    <text evidence="1 7">Belongs to the peptidase S11 family.</text>
</comment>
<evidence type="ECO:0000313" key="11">
    <source>
        <dbReference type="Proteomes" id="UP001597297"/>
    </source>
</evidence>
<name>A0ABW5E784_9BACT</name>
<feature type="signal peptide" evidence="8">
    <location>
        <begin position="1"/>
        <end position="27"/>
    </location>
</feature>
<keyword evidence="2 8" id="KW-0732">Signal</keyword>
<dbReference type="PRINTS" id="PR00725">
    <property type="entry name" value="DADACBPTASE1"/>
</dbReference>
<keyword evidence="10" id="KW-0645">Protease</keyword>
<dbReference type="Pfam" id="PF00768">
    <property type="entry name" value="Peptidase_S11"/>
    <property type="match status" value="1"/>
</dbReference>
<dbReference type="PANTHER" id="PTHR21581">
    <property type="entry name" value="D-ALANYL-D-ALANINE CARBOXYPEPTIDASE"/>
    <property type="match status" value="1"/>
</dbReference>
<dbReference type="EC" id="3.4.-.-" evidence="10"/>
<reference evidence="11" key="1">
    <citation type="journal article" date="2019" name="Int. J. Syst. Evol. Microbiol.">
        <title>The Global Catalogue of Microorganisms (GCM) 10K type strain sequencing project: providing services to taxonomists for standard genome sequencing and annotation.</title>
        <authorList>
            <consortium name="The Broad Institute Genomics Platform"/>
            <consortium name="The Broad Institute Genome Sequencing Center for Infectious Disease"/>
            <person name="Wu L."/>
            <person name="Ma J."/>
        </authorList>
    </citation>
    <scope>NUCLEOTIDE SEQUENCE [LARGE SCALE GENOMIC DNA]</scope>
    <source>
        <strain evidence="11">JCM 16545</strain>
    </source>
</reference>
<proteinExistence type="inferred from homology"/>
<sequence length="271" mass="29830">MTRRLFQLRAFQCLAFLSILTSGIVSAASAPSIGAKRAIVIDYDSGRILFEKNAHDRCAVASTQKLLTALCVLDAGSLKDKVTVVETDTYVEPTKVYIKPGETYTRYDLLQALMVKSGNDVARALARDVSGSQANFCHYMNQKAVQMGMRNSHFCNPHGLTEKGQYSTAYDVAILARNAYSRRTIRDMVSNKGYYFQHPGGTRKYLKNTNRLLKSLSFCNGMKTGTTNASGRCLVSSGTYKGRTAIVVCLGATSSTIWTDSEKLLRWALGL</sequence>
<evidence type="ECO:0000256" key="2">
    <source>
        <dbReference type="ARBA" id="ARBA00022729"/>
    </source>
</evidence>
<feature type="chain" id="PRO_5046597810" evidence="8">
    <location>
        <begin position="28"/>
        <end position="271"/>
    </location>
</feature>
<evidence type="ECO:0000256" key="7">
    <source>
        <dbReference type="RuleBase" id="RU004016"/>
    </source>
</evidence>
<dbReference type="InterPro" id="IPR018044">
    <property type="entry name" value="Peptidase_S11"/>
</dbReference>
<keyword evidence="6" id="KW-0961">Cell wall biogenesis/degradation</keyword>
<evidence type="ECO:0000256" key="4">
    <source>
        <dbReference type="ARBA" id="ARBA00022960"/>
    </source>
</evidence>
<evidence type="ECO:0000256" key="8">
    <source>
        <dbReference type="SAM" id="SignalP"/>
    </source>
</evidence>
<dbReference type="GO" id="GO:0004180">
    <property type="term" value="F:carboxypeptidase activity"/>
    <property type="evidence" value="ECO:0007669"/>
    <property type="project" value="UniProtKB-KW"/>
</dbReference>
<dbReference type="Gene3D" id="3.40.710.10">
    <property type="entry name" value="DD-peptidase/beta-lactamase superfamily"/>
    <property type="match status" value="1"/>
</dbReference>
<keyword evidence="4" id="KW-0133">Cell shape</keyword>